<dbReference type="GeneID" id="71853908"/>
<dbReference type="AlphaFoldDB" id="A0ABD5NYU1"/>
<evidence type="ECO:0008006" key="3">
    <source>
        <dbReference type="Google" id="ProtNLM"/>
    </source>
</evidence>
<proteinExistence type="predicted"/>
<dbReference type="RefSeq" id="WP_246965891.1">
    <property type="nucleotide sequence ID" value="NZ_CP095397.1"/>
</dbReference>
<evidence type="ECO:0000313" key="2">
    <source>
        <dbReference type="Proteomes" id="UP001595821"/>
    </source>
</evidence>
<sequence length="199" mass="20404">MERRKFVLSVGALAAGGSLTLGTGAFSSVEAERDVAVNVADDASAYLGIQPGDGPNGNYVDTTASNALAINLTGDNDNIGDGLAGGEGLNANAITGIADIFQVQNQGTQEIELQVTPLAFGDVSWQNFDGVLGVLLVPHAGSIDVEIEWGIPPSVNFISISTLSPGDEIEFSLVAFALPESAVDSVAVDDEIELTAEAI</sequence>
<protein>
    <recommendedName>
        <fullName evidence="3">DUF1102 domain-containing protein</fullName>
    </recommendedName>
</protein>
<name>A0ABD5NYU1_9EURY</name>
<gene>
    <name evidence="1" type="ORF">ACFOZ7_09685</name>
</gene>
<accession>A0ABD5NYU1</accession>
<evidence type="ECO:0000313" key="1">
    <source>
        <dbReference type="EMBL" id="MFC4247264.1"/>
    </source>
</evidence>
<comment type="caution">
    <text evidence="1">The sequence shown here is derived from an EMBL/GenBank/DDBJ whole genome shotgun (WGS) entry which is preliminary data.</text>
</comment>
<reference evidence="1 2" key="1">
    <citation type="journal article" date="2014" name="Int. J. Syst. Evol. Microbiol.">
        <title>Complete genome sequence of Corynebacterium casei LMG S-19264T (=DSM 44701T), isolated from a smear-ripened cheese.</title>
        <authorList>
            <consortium name="US DOE Joint Genome Institute (JGI-PGF)"/>
            <person name="Walter F."/>
            <person name="Albersmeier A."/>
            <person name="Kalinowski J."/>
            <person name="Ruckert C."/>
        </authorList>
    </citation>
    <scope>NUCLEOTIDE SEQUENCE [LARGE SCALE GENOMIC DNA]</scope>
    <source>
        <strain evidence="1 2">IBRC-M 10912</strain>
    </source>
</reference>
<dbReference type="Proteomes" id="UP001595821">
    <property type="component" value="Unassembled WGS sequence"/>
</dbReference>
<dbReference type="EMBL" id="JBHSDJ010000029">
    <property type="protein sequence ID" value="MFC4247264.1"/>
    <property type="molecule type" value="Genomic_DNA"/>
</dbReference>
<organism evidence="1 2">
    <name type="scientific">Natribaculum luteum</name>
    <dbReference type="NCBI Taxonomy" id="1586232"/>
    <lineage>
        <taxon>Archaea</taxon>
        <taxon>Methanobacteriati</taxon>
        <taxon>Methanobacteriota</taxon>
        <taxon>Stenosarchaea group</taxon>
        <taxon>Halobacteria</taxon>
        <taxon>Halobacteriales</taxon>
        <taxon>Natrialbaceae</taxon>
        <taxon>Natribaculum</taxon>
    </lineage>
</organism>